<dbReference type="Proteomes" id="UP000656274">
    <property type="component" value="Unassembled WGS sequence"/>
</dbReference>
<organism evidence="1 2">
    <name type="scientific">Flavobacterium proteolyticum</name>
    <dbReference type="NCBI Taxonomy" id="2911683"/>
    <lineage>
        <taxon>Bacteria</taxon>
        <taxon>Pseudomonadati</taxon>
        <taxon>Bacteroidota</taxon>
        <taxon>Flavobacteriia</taxon>
        <taxon>Flavobacteriales</taxon>
        <taxon>Flavobacteriaceae</taxon>
        <taxon>Flavobacterium</taxon>
    </lineage>
</organism>
<evidence type="ECO:0000313" key="1">
    <source>
        <dbReference type="EMBL" id="MBE9576226.1"/>
    </source>
</evidence>
<dbReference type="RefSeq" id="WP_194094684.1">
    <property type="nucleotide sequence ID" value="NZ_JADFTZ010000002.1"/>
</dbReference>
<dbReference type="EMBL" id="JADFTZ010000002">
    <property type="protein sequence ID" value="MBE9576226.1"/>
    <property type="molecule type" value="Genomic_DNA"/>
</dbReference>
<comment type="caution">
    <text evidence="1">The sequence shown here is derived from an EMBL/GenBank/DDBJ whole genome shotgun (WGS) entry which is preliminary data.</text>
</comment>
<proteinExistence type="predicted"/>
<gene>
    <name evidence="1" type="ORF">IM755_05830</name>
</gene>
<sequence length="292" mass="34958">MFFFKRKCIKLYLNLLKFINASDEMISIYQYYLKNGKKPDLVNPKEFMEKTLWLKLNYYTESYGKYADKYDVRNHVERTIGGKYLNDIFGVYDSVSEISFTDLPQQFVLKGTHGSGYNIIVKDRDNLNLEKVKKKLNQYLSENYYHKFREKIYKDLKPRILIEKYITEIDSEELIDYKFHCFHGKPKYVFVQKNKSENIRKCFYDLNWNKVLPETYNSSFYKADFKKPENFDEMVQIAEKLSEGFVFLRVDLYSIGHKIIFGELTFFSNAGLIRSSIERFNIEFGDLIQLPK</sequence>
<reference evidence="1 2" key="1">
    <citation type="submission" date="2020-10" db="EMBL/GenBank/DDBJ databases">
        <title>The genome sequence of Flavobacterium aquaticum 1Y8A.</title>
        <authorList>
            <person name="Liu Y."/>
        </authorList>
    </citation>
    <scope>NUCLEOTIDE SEQUENCE [LARGE SCALE GENOMIC DNA]</scope>
    <source>
        <strain evidence="1 2">1Y8A</strain>
    </source>
</reference>
<evidence type="ECO:0000313" key="2">
    <source>
        <dbReference type="Proteomes" id="UP000656274"/>
    </source>
</evidence>
<accession>A0ABR9WQN3</accession>
<name>A0ABR9WQN3_9FLAO</name>
<dbReference type="InterPro" id="IPR029465">
    <property type="entry name" value="ATPgrasp_TupA"/>
</dbReference>
<protein>
    <submittedName>
        <fullName evidence="1">Glycosyltransferase</fullName>
    </submittedName>
</protein>
<keyword evidence="2" id="KW-1185">Reference proteome</keyword>
<dbReference type="Pfam" id="PF14305">
    <property type="entry name" value="ATPgrasp_TupA"/>
    <property type="match status" value="1"/>
</dbReference>